<dbReference type="Pfam" id="PF14306">
    <property type="entry name" value="PUA_2"/>
    <property type="match status" value="1"/>
</dbReference>
<evidence type="ECO:0000313" key="4">
    <source>
        <dbReference type="Proteomes" id="UP000270743"/>
    </source>
</evidence>
<feature type="domain" description="ATP-sulfurylase PUA-like" evidence="2">
    <location>
        <begin position="15"/>
        <end position="123"/>
    </location>
</feature>
<dbReference type="InterPro" id="IPR025980">
    <property type="entry name" value="ATP-Sase_PUA-like_dom"/>
</dbReference>
<keyword evidence="4" id="KW-1185">Reference proteome</keyword>
<dbReference type="Gene3D" id="3.10.400.10">
    <property type="entry name" value="Sulfate adenylyltransferase"/>
    <property type="match status" value="1"/>
</dbReference>
<dbReference type="InterPro" id="IPR050512">
    <property type="entry name" value="Sulf_AdTrans/APS_kinase"/>
</dbReference>
<evidence type="ECO:0000259" key="2">
    <source>
        <dbReference type="Pfam" id="PF14306"/>
    </source>
</evidence>
<dbReference type="GO" id="GO:0004781">
    <property type="term" value="F:sulfate adenylyltransferase (ATP) activity"/>
    <property type="evidence" value="ECO:0007669"/>
    <property type="project" value="TreeGrafter"/>
</dbReference>
<reference evidence="3 4" key="1">
    <citation type="submission" date="2018-12" db="EMBL/GenBank/DDBJ databases">
        <authorList>
            <person name="Criscuolo A."/>
        </authorList>
    </citation>
    <scope>NUCLEOTIDE SEQUENCE [LARGE SCALE GENOMIC DNA]</scope>
    <source>
        <strain evidence="3">ACIP1116241</strain>
    </source>
</reference>
<dbReference type="GO" id="GO:0005737">
    <property type="term" value="C:cytoplasm"/>
    <property type="evidence" value="ECO:0007669"/>
    <property type="project" value="TreeGrafter"/>
</dbReference>
<sequence>MTNAAACGMAGTMTHPHLSPVRELYVSPDAAAALLAEAGKLPAWRLEGRQAGDLALLMNGGFAPLRGYMTQADHDAALPQADWPAPLALRVTQDFAARVQPGDDIALCDEDGVAAVMSVTDAWGDPVLLGGKVKGLRRLGQGPTPNALRALFRDRGAHRVLAVQPDRPDQVAAAARLARELDAALLIQPLPGVVADVPDGAILAPLPVALPGGPHVALWQGMVARNHGATHLMLFDAAALDSYRPHQDRIGVRMVGPDKAP</sequence>
<accession>A0A447IQ15</accession>
<dbReference type="PANTHER" id="PTHR42700">
    <property type="entry name" value="SULFATE ADENYLYLTRANSFERASE"/>
    <property type="match status" value="1"/>
</dbReference>
<dbReference type="InterPro" id="IPR015947">
    <property type="entry name" value="PUA-like_sf"/>
</dbReference>
<dbReference type="GO" id="GO:0016301">
    <property type="term" value="F:kinase activity"/>
    <property type="evidence" value="ECO:0007669"/>
    <property type="project" value="UniProtKB-KW"/>
</dbReference>
<keyword evidence="3" id="KW-0418">Kinase</keyword>
<evidence type="ECO:0000313" key="3">
    <source>
        <dbReference type="EMBL" id="VDS09601.1"/>
    </source>
</evidence>
<dbReference type="EMBL" id="UZWE01000039">
    <property type="protein sequence ID" value="VDS09601.1"/>
    <property type="molecule type" value="Genomic_DNA"/>
</dbReference>
<dbReference type="GO" id="GO:0010134">
    <property type="term" value="P:sulfate assimilation via adenylyl sulfate reduction"/>
    <property type="evidence" value="ECO:0007669"/>
    <property type="project" value="TreeGrafter"/>
</dbReference>
<gene>
    <name evidence="3" type="primary">sat</name>
    <name evidence="3" type="synonym">cysC</name>
    <name evidence="3" type="ORF">PARHAE_02804</name>
</gene>
<organism evidence="3 4">
    <name type="scientific">Paracoccus haematequi</name>
    <dbReference type="NCBI Taxonomy" id="2491866"/>
    <lineage>
        <taxon>Bacteria</taxon>
        <taxon>Pseudomonadati</taxon>
        <taxon>Pseudomonadota</taxon>
        <taxon>Alphaproteobacteria</taxon>
        <taxon>Rhodobacterales</taxon>
        <taxon>Paracoccaceae</taxon>
        <taxon>Paracoccus</taxon>
    </lineage>
</organism>
<evidence type="ECO:0000256" key="1">
    <source>
        <dbReference type="ARBA" id="ARBA00022679"/>
    </source>
</evidence>
<dbReference type="SUPFAM" id="SSF88697">
    <property type="entry name" value="PUA domain-like"/>
    <property type="match status" value="1"/>
</dbReference>
<dbReference type="PANTHER" id="PTHR42700:SF1">
    <property type="entry name" value="SULFATE ADENYLYLTRANSFERASE"/>
    <property type="match status" value="1"/>
</dbReference>
<dbReference type="SUPFAM" id="SSF52374">
    <property type="entry name" value="Nucleotidylyl transferase"/>
    <property type="match status" value="1"/>
</dbReference>
<dbReference type="GO" id="GO:0019379">
    <property type="term" value="P:sulfate assimilation, phosphoadenylyl sulfate reduction by phosphoadenylyl-sulfate reductase (thioredoxin)"/>
    <property type="evidence" value="ECO:0007669"/>
    <property type="project" value="TreeGrafter"/>
</dbReference>
<name>A0A447IQ15_9RHOB</name>
<dbReference type="Proteomes" id="UP000270743">
    <property type="component" value="Unassembled WGS sequence"/>
</dbReference>
<protein>
    <submittedName>
        <fullName evidence="3">Putative bifunctional SAT/APS kinase</fullName>
    </submittedName>
</protein>
<proteinExistence type="predicted"/>
<keyword evidence="1" id="KW-0808">Transferase</keyword>
<dbReference type="AlphaFoldDB" id="A0A447IQ15"/>